<dbReference type="SMART" id="SM00252">
    <property type="entry name" value="SH2"/>
    <property type="match status" value="1"/>
</dbReference>
<evidence type="ECO:0000313" key="5">
    <source>
        <dbReference type="WBParaSite" id="Minc3s01756g26093"/>
    </source>
</evidence>
<reference evidence="5" key="1">
    <citation type="submission" date="2022-11" db="UniProtKB">
        <authorList>
            <consortium name="WormBaseParasite"/>
        </authorList>
    </citation>
    <scope>IDENTIFICATION</scope>
</reference>
<dbReference type="CDD" id="cd00173">
    <property type="entry name" value="SH2"/>
    <property type="match status" value="1"/>
</dbReference>
<accession>A0A914MER7</accession>
<feature type="compositionally biased region" description="Polar residues" evidence="2">
    <location>
        <begin position="402"/>
        <end position="412"/>
    </location>
</feature>
<dbReference type="InterPro" id="IPR036860">
    <property type="entry name" value="SH2_dom_sf"/>
</dbReference>
<protein>
    <submittedName>
        <fullName evidence="5">SH2 domain-containing protein</fullName>
    </submittedName>
</protein>
<keyword evidence="4" id="KW-1185">Reference proteome</keyword>
<feature type="region of interest" description="Disordered" evidence="2">
    <location>
        <begin position="1"/>
        <end position="52"/>
    </location>
</feature>
<dbReference type="PROSITE" id="PS50001">
    <property type="entry name" value="SH2"/>
    <property type="match status" value="1"/>
</dbReference>
<feature type="compositionally biased region" description="Low complexity" evidence="2">
    <location>
        <begin position="141"/>
        <end position="151"/>
    </location>
</feature>
<dbReference type="WBParaSite" id="Minc3s01756g26093">
    <property type="protein sequence ID" value="Minc3s01756g26093"/>
    <property type="gene ID" value="Minc3s01756g26093"/>
</dbReference>
<dbReference type="Pfam" id="PF00017">
    <property type="entry name" value="SH2"/>
    <property type="match status" value="1"/>
</dbReference>
<feature type="domain" description="SH2" evidence="3">
    <location>
        <begin position="434"/>
        <end position="573"/>
    </location>
</feature>
<sequence length="606" mass="68902">MNENHQQQQQQNIYNIQQPEKREKPQILKKPIPKPRRRITIGSGDNKSFNLNENKNLNQINNEQQQQLQNNNKQSTINKRLITFGENNNSPPYAPQLPRKILKSGSAPILQPKNQQKISNQKEKQLIGEIKKLKISPPQLKIQQQQQINKIIETRSKPPRRENVDERNKAISSSSPLFLHCPRASPEATGSSLNSPSSPPPLSTNFVNKNVEEEEGEQQKNEDLLLKELAAEGDAECLLIASWLESNNNNCVGNENNNKDGINNNDGLVGDISETQRPRFSLDRLVPPELQLEITKPIQNIEEKQICGDFSLQKSSPRGQCQGTVYVHFHHEKNNFDIKIKKEGEENKEQKRIINLNKKKRRLLSINNNNFVVVGNEQRNEQNEEVSYQHQQIQKEKEENKSSINQKISPYSTSPSLRSGVTLLEQLVKSHPIWFLPHLNRQEASHLLRHQEPGVFIVRGSSRIINNNNNNSFTNSDTSASFHSSIQRSSISVMALSVKLPPPKEEEENEDVNNEDKLDTDQLDHFLLEAVGSGQSVRLQGSPRTFSSLPLLLEHYCQPEAIQELKCSLCLPSAVAKCETINGLQGLALMGQGKFFFKFYSNTYIE</sequence>
<evidence type="ECO:0000256" key="2">
    <source>
        <dbReference type="SAM" id="MobiDB-lite"/>
    </source>
</evidence>
<dbReference type="Proteomes" id="UP000887563">
    <property type="component" value="Unplaced"/>
</dbReference>
<organism evidence="4 5">
    <name type="scientific">Meloidogyne incognita</name>
    <name type="common">Southern root-knot nematode worm</name>
    <name type="synonym">Oxyuris incognita</name>
    <dbReference type="NCBI Taxonomy" id="6306"/>
    <lineage>
        <taxon>Eukaryota</taxon>
        <taxon>Metazoa</taxon>
        <taxon>Ecdysozoa</taxon>
        <taxon>Nematoda</taxon>
        <taxon>Chromadorea</taxon>
        <taxon>Rhabditida</taxon>
        <taxon>Tylenchina</taxon>
        <taxon>Tylenchomorpha</taxon>
        <taxon>Tylenchoidea</taxon>
        <taxon>Meloidogynidae</taxon>
        <taxon>Meloidogyninae</taxon>
        <taxon>Meloidogyne</taxon>
        <taxon>Meloidogyne incognita group</taxon>
    </lineage>
</organism>
<proteinExistence type="predicted"/>
<evidence type="ECO:0000313" key="4">
    <source>
        <dbReference type="Proteomes" id="UP000887563"/>
    </source>
</evidence>
<dbReference type="AlphaFoldDB" id="A0A914MER7"/>
<evidence type="ECO:0000259" key="3">
    <source>
        <dbReference type="PROSITE" id="PS50001"/>
    </source>
</evidence>
<dbReference type="SUPFAM" id="SSF55550">
    <property type="entry name" value="SH2 domain"/>
    <property type="match status" value="1"/>
</dbReference>
<feature type="compositionally biased region" description="Basic and acidic residues" evidence="2">
    <location>
        <begin position="152"/>
        <end position="169"/>
    </location>
</feature>
<name>A0A914MER7_MELIC</name>
<keyword evidence="1" id="KW-0727">SH2 domain</keyword>
<dbReference type="InterPro" id="IPR000980">
    <property type="entry name" value="SH2"/>
</dbReference>
<feature type="region of interest" description="Disordered" evidence="2">
    <location>
        <begin position="141"/>
        <end position="206"/>
    </location>
</feature>
<evidence type="ECO:0000256" key="1">
    <source>
        <dbReference type="PROSITE-ProRule" id="PRU00191"/>
    </source>
</evidence>
<dbReference type="Gene3D" id="3.30.505.10">
    <property type="entry name" value="SH2 domain"/>
    <property type="match status" value="1"/>
</dbReference>
<feature type="compositionally biased region" description="Low complexity" evidence="2">
    <location>
        <begin position="1"/>
        <end position="18"/>
    </location>
</feature>
<feature type="region of interest" description="Disordered" evidence="2">
    <location>
        <begin position="390"/>
        <end position="412"/>
    </location>
</feature>